<gene>
    <name evidence="2" type="ORF">ATL31_0771</name>
</gene>
<proteinExistence type="predicted"/>
<feature type="transmembrane region" description="Helical" evidence="1">
    <location>
        <begin position="70"/>
        <end position="90"/>
    </location>
</feature>
<protein>
    <submittedName>
        <fullName evidence="2">Uncharacterized protein</fullName>
    </submittedName>
</protein>
<sequence length="178" mass="18980">MSESPARRSVSPAPAAEPLLARRRAELWRATGLGFSLVWVVVLTLVVLFWVRVTFFPRPGDDLPGALEIVMAPVALLCAGLVGWVVACAWRLWRRRASGSDAIVVVGAFALAVAVFVWAPGRLLDGAERAPRPLLAAVVLLGVSSVVTGRLAQRAFVRAAVGPEPSDDGFLGDDDPLY</sequence>
<name>A0A2N3YGI2_9MICO</name>
<keyword evidence="1" id="KW-1133">Transmembrane helix</keyword>
<accession>A0A2N3YGI2</accession>
<feature type="transmembrane region" description="Helical" evidence="1">
    <location>
        <begin position="27"/>
        <end position="50"/>
    </location>
</feature>
<keyword evidence="1" id="KW-0472">Membrane</keyword>
<evidence type="ECO:0000313" key="3">
    <source>
        <dbReference type="Proteomes" id="UP000233781"/>
    </source>
</evidence>
<evidence type="ECO:0000256" key="1">
    <source>
        <dbReference type="SAM" id="Phobius"/>
    </source>
</evidence>
<comment type="caution">
    <text evidence="2">The sequence shown here is derived from an EMBL/GenBank/DDBJ whole genome shotgun (WGS) entry which is preliminary data.</text>
</comment>
<dbReference type="EMBL" id="PJNE01000001">
    <property type="protein sequence ID" value="PKW25967.1"/>
    <property type="molecule type" value="Genomic_DNA"/>
</dbReference>
<evidence type="ECO:0000313" key="2">
    <source>
        <dbReference type="EMBL" id="PKW25967.1"/>
    </source>
</evidence>
<organism evidence="2 3">
    <name type="scientific">Phycicoccus duodecadis</name>
    <dbReference type="NCBI Taxonomy" id="173053"/>
    <lineage>
        <taxon>Bacteria</taxon>
        <taxon>Bacillati</taxon>
        <taxon>Actinomycetota</taxon>
        <taxon>Actinomycetes</taxon>
        <taxon>Micrococcales</taxon>
        <taxon>Intrasporangiaceae</taxon>
        <taxon>Phycicoccus</taxon>
    </lineage>
</organism>
<dbReference type="Proteomes" id="UP000233781">
    <property type="component" value="Unassembled WGS sequence"/>
</dbReference>
<keyword evidence="1" id="KW-0812">Transmembrane</keyword>
<feature type="transmembrane region" description="Helical" evidence="1">
    <location>
        <begin position="133"/>
        <end position="152"/>
    </location>
</feature>
<dbReference type="AlphaFoldDB" id="A0A2N3YGI2"/>
<keyword evidence="3" id="KW-1185">Reference proteome</keyword>
<dbReference type="RefSeq" id="WP_101394610.1">
    <property type="nucleotide sequence ID" value="NZ_PJNE01000001.1"/>
</dbReference>
<reference evidence="2 3" key="1">
    <citation type="submission" date="2017-12" db="EMBL/GenBank/DDBJ databases">
        <title>Sequencing the genomes of 1000 Actinobacteria strains.</title>
        <authorList>
            <person name="Klenk H.-P."/>
        </authorList>
    </citation>
    <scope>NUCLEOTIDE SEQUENCE [LARGE SCALE GENOMIC DNA]</scope>
    <source>
        <strain evidence="2 3">DSM 12806</strain>
    </source>
</reference>
<dbReference type="OrthoDB" id="9859454at2"/>
<feature type="transmembrane region" description="Helical" evidence="1">
    <location>
        <begin position="102"/>
        <end position="121"/>
    </location>
</feature>